<name>A0ABW1I1K6_9PSEU</name>
<evidence type="ECO:0008006" key="3">
    <source>
        <dbReference type="Google" id="ProtNLM"/>
    </source>
</evidence>
<protein>
    <recommendedName>
        <fullName evidence="3">FXSXX-COOH protein</fullName>
    </recommendedName>
</protein>
<keyword evidence="2" id="KW-1185">Reference proteome</keyword>
<organism evidence="1 2">
    <name type="scientific">Pseudonocardia lutea</name>
    <dbReference type="NCBI Taxonomy" id="2172015"/>
    <lineage>
        <taxon>Bacteria</taxon>
        <taxon>Bacillati</taxon>
        <taxon>Actinomycetota</taxon>
        <taxon>Actinomycetes</taxon>
        <taxon>Pseudonocardiales</taxon>
        <taxon>Pseudonocardiaceae</taxon>
        <taxon>Pseudonocardia</taxon>
    </lineage>
</organism>
<evidence type="ECO:0000313" key="2">
    <source>
        <dbReference type="Proteomes" id="UP001596119"/>
    </source>
</evidence>
<evidence type="ECO:0000313" key="1">
    <source>
        <dbReference type="EMBL" id="MFC5947491.1"/>
    </source>
</evidence>
<comment type="caution">
    <text evidence="1">The sequence shown here is derived from an EMBL/GenBank/DDBJ whole genome shotgun (WGS) entry which is preliminary data.</text>
</comment>
<reference evidence="2" key="1">
    <citation type="journal article" date="2019" name="Int. J. Syst. Evol. Microbiol.">
        <title>The Global Catalogue of Microorganisms (GCM) 10K type strain sequencing project: providing services to taxonomists for standard genome sequencing and annotation.</title>
        <authorList>
            <consortium name="The Broad Institute Genomics Platform"/>
            <consortium name="The Broad Institute Genome Sequencing Center for Infectious Disease"/>
            <person name="Wu L."/>
            <person name="Ma J."/>
        </authorList>
    </citation>
    <scope>NUCLEOTIDE SEQUENCE [LARGE SCALE GENOMIC DNA]</scope>
    <source>
        <strain evidence="2">CGMCC 4.7397</strain>
    </source>
</reference>
<accession>A0ABW1I1K6</accession>
<proteinExistence type="predicted"/>
<sequence length="44" mass="4748">MFINRAAFERIDRSPINALTELSRATGTGGLLTTARRLGDANVT</sequence>
<dbReference type="RefSeq" id="WP_379564394.1">
    <property type="nucleotide sequence ID" value="NZ_JBHSQK010000007.1"/>
</dbReference>
<dbReference type="EMBL" id="JBHSQK010000007">
    <property type="protein sequence ID" value="MFC5947491.1"/>
    <property type="molecule type" value="Genomic_DNA"/>
</dbReference>
<gene>
    <name evidence="1" type="ORF">ACFQH9_04280</name>
</gene>
<dbReference type="Proteomes" id="UP001596119">
    <property type="component" value="Unassembled WGS sequence"/>
</dbReference>